<comment type="caution">
    <text evidence="10">The sequence shown here is derived from an EMBL/GenBank/DDBJ whole genome shotgun (WGS) entry which is preliminary data.</text>
</comment>
<keyword evidence="5" id="KW-0418">Kinase</keyword>
<evidence type="ECO:0000256" key="5">
    <source>
        <dbReference type="ARBA" id="ARBA00022777"/>
    </source>
</evidence>
<name>A0A8H5M856_9AGAR</name>
<dbReference type="OrthoDB" id="10252171at2759"/>
<keyword evidence="2" id="KW-0723">Serine/threonine-protein kinase</keyword>
<keyword evidence="11" id="KW-1185">Reference proteome</keyword>
<keyword evidence="6" id="KW-0067">ATP-binding</keyword>
<dbReference type="InterPro" id="IPR011009">
    <property type="entry name" value="Kinase-like_dom_sf"/>
</dbReference>
<dbReference type="Proteomes" id="UP000565441">
    <property type="component" value="Unassembled WGS sequence"/>
</dbReference>
<feature type="domain" description="Protein kinase" evidence="9">
    <location>
        <begin position="1"/>
        <end position="249"/>
    </location>
</feature>
<keyword evidence="4" id="KW-0547">Nucleotide-binding</keyword>
<dbReference type="Gene3D" id="1.10.510.10">
    <property type="entry name" value="Transferase(Phosphotransferase) domain 1"/>
    <property type="match status" value="1"/>
</dbReference>
<dbReference type="Pfam" id="PF00069">
    <property type="entry name" value="Pkinase"/>
    <property type="match status" value="1"/>
</dbReference>
<gene>
    <name evidence="10" type="ORF">D9615_003236</name>
</gene>
<dbReference type="EMBL" id="JAACJP010000005">
    <property type="protein sequence ID" value="KAF5384292.1"/>
    <property type="molecule type" value="Genomic_DNA"/>
</dbReference>
<accession>A0A8H5M856</accession>
<evidence type="ECO:0000313" key="10">
    <source>
        <dbReference type="EMBL" id="KAF5384292.1"/>
    </source>
</evidence>
<evidence type="ECO:0000256" key="3">
    <source>
        <dbReference type="ARBA" id="ARBA00022679"/>
    </source>
</evidence>
<dbReference type="SUPFAM" id="SSF56112">
    <property type="entry name" value="Protein kinase-like (PK-like)"/>
    <property type="match status" value="1"/>
</dbReference>
<evidence type="ECO:0000256" key="4">
    <source>
        <dbReference type="ARBA" id="ARBA00022741"/>
    </source>
</evidence>
<proteinExistence type="predicted"/>
<dbReference type="InterPro" id="IPR050236">
    <property type="entry name" value="Ser_Thr_kinase_AGC"/>
</dbReference>
<dbReference type="PROSITE" id="PS50011">
    <property type="entry name" value="PROTEIN_KINASE_DOM"/>
    <property type="match status" value="1"/>
</dbReference>
<reference evidence="10 11" key="1">
    <citation type="journal article" date="2020" name="ISME J.">
        <title>Uncovering the hidden diversity of litter-decomposition mechanisms in mushroom-forming fungi.</title>
        <authorList>
            <person name="Floudas D."/>
            <person name="Bentzer J."/>
            <person name="Ahren D."/>
            <person name="Johansson T."/>
            <person name="Persson P."/>
            <person name="Tunlid A."/>
        </authorList>
    </citation>
    <scope>NUCLEOTIDE SEQUENCE [LARGE SCALE GENOMIC DNA]</scope>
    <source>
        <strain evidence="10 11">CBS 661.87</strain>
    </source>
</reference>
<evidence type="ECO:0000259" key="9">
    <source>
        <dbReference type="PROSITE" id="PS50011"/>
    </source>
</evidence>
<evidence type="ECO:0000256" key="6">
    <source>
        <dbReference type="ARBA" id="ARBA00022840"/>
    </source>
</evidence>
<evidence type="ECO:0000256" key="7">
    <source>
        <dbReference type="ARBA" id="ARBA00047899"/>
    </source>
</evidence>
<dbReference type="InterPro" id="IPR000719">
    <property type="entry name" value="Prot_kinase_dom"/>
</dbReference>
<evidence type="ECO:0000256" key="8">
    <source>
        <dbReference type="ARBA" id="ARBA00048679"/>
    </source>
</evidence>
<dbReference type="GO" id="GO:0004674">
    <property type="term" value="F:protein serine/threonine kinase activity"/>
    <property type="evidence" value="ECO:0007669"/>
    <property type="project" value="UniProtKB-KW"/>
</dbReference>
<evidence type="ECO:0000256" key="1">
    <source>
        <dbReference type="ARBA" id="ARBA00012513"/>
    </source>
</evidence>
<evidence type="ECO:0000313" key="11">
    <source>
        <dbReference type="Proteomes" id="UP000565441"/>
    </source>
</evidence>
<dbReference type="EC" id="2.7.11.1" evidence="1"/>
<protein>
    <recommendedName>
        <fullName evidence="1">non-specific serine/threonine protein kinase</fullName>
        <ecNumber evidence="1">2.7.11.1</ecNumber>
    </recommendedName>
</protein>
<dbReference type="GO" id="GO:0005524">
    <property type="term" value="F:ATP binding"/>
    <property type="evidence" value="ECO:0007669"/>
    <property type="project" value="UniProtKB-KW"/>
</dbReference>
<comment type="catalytic activity">
    <reaction evidence="7">
        <text>L-threonyl-[protein] + ATP = O-phospho-L-threonyl-[protein] + ADP + H(+)</text>
        <dbReference type="Rhea" id="RHEA:46608"/>
        <dbReference type="Rhea" id="RHEA-COMP:11060"/>
        <dbReference type="Rhea" id="RHEA-COMP:11605"/>
        <dbReference type="ChEBI" id="CHEBI:15378"/>
        <dbReference type="ChEBI" id="CHEBI:30013"/>
        <dbReference type="ChEBI" id="CHEBI:30616"/>
        <dbReference type="ChEBI" id="CHEBI:61977"/>
        <dbReference type="ChEBI" id="CHEBI:456216"/>
        <dbReference type="EC" id="2.7.11.1"/>
    </reaction>
</comment>
<keyword evidence="3" id="KW-0808">Transferase</keyword>
<comment type="catalytic activity">
    <reaction evidence="8">
        <text>L-seryl-[protein] + ATP = O-phospho-L-seryl-[protein] + ADP + H(+)</text>
        <dbReference type="Rhea" id="RHEA:17989"/>
        <dbReference type="Rhea" id="RHEA-COMP:9863"/>
        <dbReference type="Rhea" id="RHEA-COMP:11604"/>
        <dbReference type="ChEBI" id="CHEBI:15378"/>
        <dbReference type="ChEBI" id="CHEBI:29999"/>
        <dbReference type="ChEBI" id="CHEBI:30616"/>
        <dbReference type="ChEBI" id="CHEBI:83421"/>
        <dbReference type="ChEBI" id="CHEBI:456216"/>
        <dbReference type="EC" id="2.7.11.1"/>
    </reaction>
</comment>
<sequence length="327" mass="37599">MVAGRSAGRAVCLKIYQKTDILRDDALRRRILREVDAHKVIFAGTQKRNIETFVLRIEASLVDASRVFLATELMCRNLLQEIAENVLEKNTIRKWIAQIDLGLFVIHHRKIIHGALRPESILVGFDGNVKVTDLSASLPASSFTNRMHEKPQWPYSAPETWNRTPGTIVTKAIDYWGLGVIVVGLEAERKHTRWVFDVNYGEAFRRWYDTAYPTFPGLDDEATALVSGLLNSYPELRFGHLQLKKQRYFGTTNRDNKYAEIEQWKPKDPPYIPLESKASHPEKYLPTDKIEDHKDCDARFKPFCWINNKGVWGKAVKGHGEIMYSSR</sequence>
<evidence type="ECO:0000256" key="2">
    <source>
        <dbReference type="ARBA" id="ARBA00022527"/>
    </source>
</evidence>
<organism evidence="10 11">
    <name type="scientific">Tricholomella constricta</name>
    <dbReference type="NCBI Taxonomy" id="117010"/>
    <lineage>
        <taxon>Eukaryota</taxon>
        <taxon>Fungi</taxon>
        <taxon>Dikarya</taxon>
        <taxon>Basidiomycota</taxon>
        <taxon>Agaricomycotina</taxon>
        <taxon>Agaricomycetes</taxon>
        <taxon>Agaricomycetidae</taxon>
        <taxon>Agaricales</taxon>
        <taxon>Tricholomatineae</taxon>
        <taxon>Lyophyllaceae</taxon>
        <taxon>Tricholomella</taxon>
    </lineage>
</organism>
<dbReference type="SMART" id="SM00220">
    <property type="entry name" value="S_TKc"/>
    <property type="match status" value="1"/>
</dbReference>
<dbReference type="PANTHER" id="PTHR24356">
    <property type="entry name" value="SERINE/THREONINE-PROTEIN KINASE"/>
    <property type="match status" value="1"/>
</dbReference>
<dbReference type="AlphaFoldDB" id="A0A8H5M856"/>